<evidence type="ECO:0000313" key="18">
    <source>
        <dbReference type="Proteomes" id="UP000663888"/>
    </source>
</evidence>
<keyword evidence="4 12" id="KW-0547">Nucleotide-binding</keyword>
<dbReference type="PANTHER" id="PTHR23070">
    <property type="entry name" value="BCS1 AAA-TYPE ATPASE"/>
    <property type="match status" value="1"/>
</dbReference>
<feature type="compositionally biased region" description="Basic and acidic residues" evidence="13">
    <location>
        <begin position="538"/>
        <end position="557"/>
    </location>
</feature>
<dbReference type="InterPro" id="IPR003960">
    <property type="entry name" value="ATPase_AAA_CS"/>
</dbReference>
<name>A0A8H3HDA3_9AGAM</name>
<evidence type="ECO:0000259" key="15">
    <source>
        <dbReference type="SMART" id="SM01024"/>
    </source>
</evidence>
<evidence type="ECO:0000256" key="5">
    <source>
        <dbReference type="ARBA" id="ARBA00022792"/>
    </source>
</evidence>
<dbReference type="InterPro" id="IPR050747">
    <property type="entry name" value="Mitochondrial_chaperone_BCS1"/>
</dbReference>
<dbReference type="AlphaFoldDB" id="A0A8H3HDA3"/>
<dbReference type="Gene3D" id="3.40.50.300">
    <property type="entry name" value="P-loop containing nucleotide triphosphate hydrolases"/>
    <property type="match status" value="1"/>
</dbReference>
<comment type="similarity">
    <text evidence="2">Belongs to the AAA ATPase family. BCS1 subfamily.</text>
</comment>
<dbReference type="Pfam" id="PF25426">
    <property type="entry name" value="AAA_lid_BCS1"/>
    <property type="match status" value="1"/>
</dbReference>
<sequence>MAAWAMNQQPMIHTMPTSSSANQTASSLSMESLSSVTGLSSLFTMLLSFSGLRDWLKLFVLGGVLETIRRAASSFWGWAMGSFFVTIHLDNDDVAYDWMMIWLSLQPAWRKAREVQISSKDYGLNRNATIVVPGETGATGETRSVAYLPTYGSTHTMFFSRHWMRVTRTRQDLGEGCTRETLQVSILARNREIINQLLREAKEAYTSEDQNRVSIYTCDQYNCWHRSASRAKRPMQSIVLDPVIKDMILEDAKDFMASENWYAERGIPFRRGYLLHGAPGSGKTSLIHALAGELKLDVYVISLSRRGFDDARLHEIISDLPPRAIALIEDIDASFTTAVGVRGSSAGATTSSGGDEGGGVTLAGLLAAIDGVAAQEGRLLFATTNHIEVLDPALTRPGRMDVHVEFRLASKWQAKQLFKSFFPPAAPSDSSHVDEVEFEEKVSQSGTDSSGSTLVESEAPRSRTPSTASLPSRPAFKSADGPVRSAPKLSAATVEYLAQQFANAIPEEEVSMAALQGHLMCHKRQPKEAVDSAPAWIARERQARDAKANEAEKENIKAESPSPNQVNV</sequence>
<evidence type="ECO:0000256" key="13">
    <source>
        <dbReference type="SAM" id="MobiDB-lite"/>
    </source>
</evidence>
<feature type="compositionally biased region" description="Polar residues" evidence="13">
    <location>
        <begin position="443"/>
        <end position="455"/>
    </location>
</feature>
<feature type="domain" description="AAA+ ATPase" evidence="14">
    <location>
        <begin position="269"/>
        <end position="410"/>
    </location>
</feature>
<dbReference type="GO" id="GO:0005524">
    <property type="term" value="F:ATP binding"/>
    <property type="evidence" value="ECO:0007669"/>
    <property type="project" value="UniProtKB-KW"/>
</dbReference>
<evidence type="ECO:0000256" key="2">
    <source>
        <dbReference type="ARBA" id="ARBA00007448"/>
    </source>
</evidence>
<keyword evidence="3" id="KW-0812">Transmembrane</keyword>
<evidence type="ECO:0000313" key="16">
    <source>
        <dbReference type="EMBL" id="CAE6452928.1"/>
    </source>
</evidence>
<dbReference type="Proteomes" id="UP000663888">
    <property type="component" value="Unassembled WGS sequence"/>
</dbReference>
<comment type="subcellular location">
    <subcellularLocation>
        <location evidence="1">Mitochondrion inner membrane</location>
        <topology evidence="1">Single-pass membrane protein</topology>
    </subcellularLocation>
</comment>
<evidence type="ECO:0000256" key="4">
    <source>
        <dbReference type="ARBA" id="ARBA00022741"/>
    </source>
</evidence>
<comment type="catalytic activity">
    <reaction evidence="11">
        <text>ATP + H2O = ADP + phosphate + H(+)</text>
        <dbReference type="Rhea" id="RHEA:13065"/>
        <dbReference type="ChEBI" id="CHEBI:15377"/>
        <dbReference type="ChEBI" id="CHEBI:15378"/>
        <dbReference type="ChEBI" id="CHEBI:30616"/>
        <dbReference type="ChEBI" id="CHEBI:43474"/>
        <dbReference type="ChEBI" id="CHEBI:456216"/>
    </reaction>
    <physiologicalReaction direction="left-to-right" evidence="11">
        <dbReference type="Rhea" id="RHEA:13066"/>
    </physiologicalReaction>
</comment>
<proteinExistence type="inferred from homology"/>
<evidence type="ECO:0000256" key="8">
    <source>
        <dbReference type="ARBA" id="ARBA00022989"/>
    </source>
</evidence>
<evidence type="ECO:0000256" key="10">
    <source>
        <dbReference type="ARBA" id="ARBA00023136"/>
    </source>
</evidence>
<dbReference type="EMBL" id="CAJMWX010001617">
    <property type="protein sequence ID" value="CAE6499127.1"/>
    <property type="molecule type" value="Genomic_DNA"/>
</dbReference>
<dbReference type="CDD" id="cd19510">
    <property type="entry name" value="RecA-like_BCS1"/>
    <property type="match status" value="1"/>
</dbReference>
<feature type="region of interest" description="Disordered" evidence="13">
    <location>
        <begin position="523"/>
        <end position="568"/>
    </location>
</feature>
<feature type="compositionally biased region" description="Polar residues" evidence="13">
    <location>
        <begin position="1"/>
        <end position="11"/>
    </location>
</feature>
<keyword evidence="7 12" id="KW-0067">ATP-binding</keyword>
<feature type="domain" description="BCS1 N-terminal" evidence="15">
    <location>
        <begin position="59"/>
        <end position="238"/>
    </location>
</feature>
<dbReference type="Pfam" id="PF08740">
    <property type="entry name" value="BCS1_N"/>
    <property type="match status" value="1"/>
</dbReference>
<dbReference type="PROSITE" id="PS00674">
    <property type="entry name" value="AAA"/>
    <property type="match status" value="1"/>
</dbReference>
<evidence type="ECO:0000259" key="14">
    <source>
        <dbReference type="SMART" id="SM00382"/>
    </source>
</evidence>
<accession>A0A8H3HDA3</accession>
<feature type="region of interest" description="Disordered" evidence="13">
    <location>
        <begin position="1"/>
        <end position="20"/>
    </location>
</feature>
<dbReference type="SMART" id="SM00382">
    <property type="entry name" value="AAA"/>
    <property type="match status" value="1"/>
</dbReference>
<comment type="caution">
    <text evidence="17">The sequence shown here is derived from an EMBL/GenBank/DDBJ whole genome shotgun (WGS) entry which is preliminary data.</text>
</comment>
<evidence type="ECO:0000256" key="1">
    <source>
        <dbReference type="ARBA" id="ARBA00004434"/>
    </source>
</evidence>
<gene>
    <name evidence="17" type="ORF">RDB_LOCUS150764</name>
    <name evidence="16" type="ORF">RDB_LOCUS57448</name>
</gene>
<protein>
    <recommendedName>
        <fullName evidence="19">P-loop containing nucleoside triphosphate hydrolase protein</fullName>
    </recommendedName>
</protein>
<evidence type="ECO:0000313" key="17">
    <source>
        <dbReference type="EMBL" id="CAE6499127.1"/>
    </source>
</evidence>
<dbReference type="InterPro" id="IPR003959">
    <property type="entry name" value="ATPase_AAA_core"/>
</dbReference>
<dbReference type="InterPro" id="IPR057495">
    <property type="entry name" value="AAA_lid_BCS1"/>
</dbReference>
<reference evidence="17" key="1">
    <citation type="submission" date="2021-01" db="EMBL/GenBank/DDBJ databases">
        <authorList>
            <person name="Kaushik A."/>
        </authorList>
    </citation>
    <scope>NUCLEOTIDE SEQUENCE</scope>
    <source>
        <strain evidence="17">AG4-R118</strain>
        <strain evidence="16">AG4-RS23</strain>
    </source>
</reference>
<dbReference type="Pfam" id="PF00004">
    <property type="entry name" value="AAA"/>
    <property type="match status" value="1"/>
</dbReference>
<keyword evidence="9" id="KW-0496">Mitochondrion</keyword>
<dbReference type="GO" id="GO:0016887">
    <property type="term" value="F:ATP hydrolysis activity"/>
    <property type="evidence" value="ECO:0007669"/>
    <property type="project" value="InterPro"/>
</dbReference>
<keyword evidence="10" id="KW-0472">Membrane</keyword>
<dbReference type="Proteomes" id="UP000663861">
    <property type="component" value="Unassembled WGS sequence"/>
</dbReference>
<dbReference type="GO" id="GO:0005743">
    <property type="term" value="C:mitochondrial inner membrane"/>
    <property type="evidence" value="ECO:0007669"/>
    <property type="project" value="UniProtKB-SubCell"/>
</dbReference>
<organism evidence="17 18">
    <name type="scientific">Rhizoctonia solani</name>
    <dbReference type="NCBI Taxonomy" id="456999"/>
    <lineage>
        <taxon>Eukaryota</taxon>
        <taxon>Fungi</taxon>
        <taxon>Dikarya</taxon>
        <taxon>Basidiomycota</taxon>
        <taxon>Agaricomycotina</taxon>
        <taxon>Agaricomycetes</taxon>
        <taxon>Cantharellales</taxon>
        <taxon>Ceratobasidiaceae</taxon>
        <taxon>Rhizoctonia</taxon>
    </lineage>
</organism>
<evidence type="ECO:0000256" key="3">
    <source>
        <dbReference type="ARBA" id="ARBA00022692"/>
    </source>
</evidence>
<keyword evidence="5" id="KW-0999">Mitochondrion inner membrane</keyword>
<dbReference type="SUPFAM" id="SSF52540">
    <property type="entry name" value="P-loop containing nucleoside triphosphate hydrolases"/>
    <property type="match status" value="1"/>
</dbReference>
<keyword evidence="6" id="KW-0378">Hydrolase</keyword>
<dbReference type="InterPro" id="IPR003593">
    <property type="entry name" value="AAA+_ATPase"/>
</dbReference>
<evidence type="ECO:0000256" key="11">
    <source>
        <dbReference type="ARBA" id="ARBA00048778"/>
    </source>
</evidence>
<dbReference type="EMBL" id="CAJMWY010000961">
    <property type="protein sequence ID" value="CAE6452928.1"/>
    <property type="molecule type" value="Genomic_DNA"/>
</dbReference>
<evidence type="ECO:0000256" key="12">
    <source>
        <dbReference type="RuleBase" id="RU003651"/>
    </source>
</evidence>
<dbReference type="InterPro" id="IPR014851">
    <property type="entry name" value="BCS1_N"/>
</dbReference>
<evidence type="ECO:0000256" key="6">
    <source>
        <dbReference type="ARBA" id="ARBA00022801"/>
    </source>
</evidence>
<keyword evidence="8" id="KW-1133">Transmembrane helix</keyword>
<evidence type="ECO:0008006" key="19">
    <source>
        <dbReference type="Google" id="ProtNLM"/>
    </source>
</evidence>
<feature type="region of interest" description="Disordered" evidence="13">
    <location>
        <begin position="439"/>
        <end position="484"/>
    </location>
</feature>
<evidence type="ECO:0000256" key="7">
    <source>
        <dbReference type="ARBA" id="ARBA00022840"/>
    </source>
</evidence>
<dbReference type="SMART" id="SM01024">
    <property type="entry name" value="BCS1_N"/>
    <property type="match status" value="1"/>
</dbReference>
<evidence type="ECO:0000256" key="9">
    <source>
        <dbReference type="ARBA" id="ARBA00023128"/>
    </source>
</evidence>
<dbReference type="InterPro" id="IPR027417">
    <property type="entry name" value="P-loop_NTPase"/>
</dbReference>